<dbReference type="InterPro" id="IPR011013">
    <property type="entry name" value="Gal_mutarotase_sf_dom"/>
</dbReference>
<dbReference type="InterPro" id="IPR037018">
    <property type="entry name" value="GH65_N"/>
</dbReference>
<feature type="domain" description="Glycoside hydrolase family 65 N-terminal" evidence="1">
    <location>
        <begin position="9"/>
        <end position="141"/>
    </location>
</feature>
<feature type="non-terminal residue" evidence="2">
    <location>
        <position position="141"/>
    </location>
</feature>
<dbReference type="GO" id="GO:0030246">
    <property type="term" value="F:carbohydrate binding"/>
    <property type="evidence" value="ECO:0007669"/>
    <property type="project" value="InterPro"/>
</dbReference>
<dbReference type="SUPFAM" id="SSF74650">
    <property type="entry name" value="Galactose mutarotase-like"/>
    <property type="match status" value="1"/>
</dbReference>
<dbReference type="PANTHER" id="PTHR11051:SF8">
    <property type="entry name" value="PROTEIN-GLUCOSYLGALACTOSYLHYDROXYLYSINE GLUCOSIDASE"/>
    <property type="match status" value="1"/>
</dbReference>
<gene>
    <name evidence="2" type="ORF">S06H3_18906</name>
</gene>
<sequence length="141" mass="16348">MTDHWVLVYEGFDRDQERLREALCTLGNGYFATRGAAEEVHADEVHYPGTYIAGGFNRLESQVAGRTIVNEDLVNFPNWLCLTFCPDDGEWLDLLRMEILSYRQELHLRDGLLIRRFRVRDGQGRETSVVSRRLVHMGNPH</sequence>
<dbReference type="EMBL" id="BARV01009618">
    <property type="protein sequence ID" value="GAI02817.1"/>
    <property type="molecule type" value="Genomic_DNA"/>
</dbReference>
<accession>X1K706</accession>
<organism evidence="2">
    <name type="scientific">marine sediment metagenome</name>
    <dbReference type="NCBI Taxonomy" id="412755"/>
    <lineage>
        <taxon>unclassified sequences</taxon>
        <taxon>metagenomes</taxon>
        <taxon>ecological metagenomes</taxon>
    </lineage>
</organism>
<dbReference type="Gene3D" id="2.70.98.40">
    <property type="entry name" value="Glycoside hydrolase, family 65, N-terminal domain"/>
    <property type="match status" value="1"/>
</dbReference>
<dbReference type="GO" id="GO:0005975">
    <property type="term" value="P:carbohydrate metabolic process"/>
    <property type="evidence" value="ECO:0007669"/>
    <property type="project" value="InterPro"/>
</dbReference>
<dbReference type="PANTHER" id="PTHR11051">
    <property type="entry name" value="GLYCOSYL HYDROLASE-RELATED"/>
    <property type="match status" value="1"/>
</dbReference>
<protein>
    <recommendedName>
        <fullName evidence="1">Glycoside hydrolase family 65 N-terminal domain-containing protein</fullName>
    </recommendedName>
</protein>
<name>X1K706_9ZZZZ</name>
<dbReference type="GO" id="GO:0004553">
    <property type="term" value="F:hydrolase activity, hydrolyzing O-glycosyl compounds"/>
    <property type="evidence" value="ECO:0007669"/>
    <property type="project" value="TreeGrafter"/>
</dbReference>
<comment type="caution">
    <text evidence="2">The sequence shown here is derived from an EMBL/GenBank/DDBJ whole genome shotgun (WGS) entry which is preliminary data.</text>
</comment>
<evidence type="ECO:0000313" key="2">
    <source>
        <dbReference type="EMBL" id="GAI02817.1"/>
    </source>
</evidence>
<proteinExistence type="predicted"/>
<dbReference type="Pfam" id="PF03636">
    <property type="entry name" value="Glyco_hydro_65N"/>
    <property type="match status" value="1"/>
</dbReference>
<reference evidence="2" key="1">
    <citation type="journal article" date="2014" name="Front. Microbiol.">
        <title>High frequency of phylogenetically diverse reductive dehalogenase-homologous genes in deep subseafloor sedimentary metagenomes.</title>
        <authorList>
            <person name="Kawai M."/>
            <person name="Futagami T."/>
            <person name="Toyoda A."/>
            <person name="Takaki Y."/>
            <person name="Nishi S."/>
            <person name="Hori S."/>
            <person name="Arai W."/>
            <person name="Tsubouchi T."/>
            <person name="Morono Y."/>
            <person name="Uchiyama I."/>
            <person name="Ito T."/>
            <person name="Fujiyama A."/>
            <person name="Inagaki F."/>
            <person name="Takami H."/>
        </authorList>
    </citation>
    <scope>NUCLEOTIDE SEQUENCE</scope>
    <source>
        <strain evidence="2">Expedition CK06-06</strain>
    </source>
</reference>
<dbReference type="AlphaFoldDB" id="X1K706"/>
<evidence type="ECO:0000259" key="1">
    <source>
        <dbReference type="Pfam" id="PF03636"/>
    </source>
</evidence>
<dbReference type="InterPro" id="IPR005196">
    <property type="entry name" value="Glyco_hydro_65_N"/>
</dbReference>